<accession>A0ABQ2DAA8</accession>
<gene>
    <name evidence="3" type="ORF">GCM10008938_40340</name>
</gene>
<reference evidence="4" key="1">
    <citation type="journal article" date="2019" name="Int. J. Syst. Evol. Microbiol.">
        <title>The Global Catalogue of Microorganisms (GCM) 10K type strain sequencing project: providing services to taxonomists for standard genome sequencing and annotation.</title>
        <authorList>
            <consortium name="The Broad Institute Genomics Platform"/>
            <consortium name="The Broad Institute Genome Sequencing Center for Infectious Disease"/>
            <person name="Wu L."/>
            <person name="Ma J."/>
        </authorList>
    </citation>
    <scope>NUCLEOTIDE SEQUENCE [LARGE SCALE GENOMIC DNA]</scope>
    <source>
        <strain evidence="4">JCM 14370</strain>
    </source>
</reference>
<name>A0ABQ2DAA8_9DEIO</name>
<dbReference type="Pfam" id="PF02021">
    <property type="entry name" value="UPF0102"/>
    <property type="match status" value="1"/>
</dbReference>
<dbReference type="EMBL" id="BMOD01000021">
    <property type="protein sequence ID" value="GGJ50332.1"/>
    <property type="molecule type" value="Genomic_DNA"/>
</dbReference>
<dbReference type="RefSeq" id="WP_189005895.1">
    <property type="nucleotide sequence ID" value="NZ_BMOD01000021.1"/>
</dbReference>
<dbReference type="HAMAP" id="MF_00048">
    <property type="entry name" value="UPF0102"/>
    <property type="match status" value="1"/>
</dbReference>
<dbReference type="CDD" id="cd20736">
    <property type="entry name" value="PoNe_Nuclease"/>
    <property type="match status" value="1"/>
</dbReference>
<evidence type="ECO:0000256" key="2">
    <source>
        <dbReference type="HAMAP-Rule" id="MF_00048"/>
    </source>
</evidence>
<dbReference type="NCBIfam" id="TIGR00252">
    <property type="entry name" value="YraN family protein"/>
    <property type="match status" value="1"/>
</dbReference>
<comment type="similarity">
    <text evidence="1 2">Belongs to the UPF0102 family.</text>
</comment>
<evidence type="ECO:0000313" key="3">
    <source>
        <dbReference type="EMBL" id="GGJ50332.1"/>
    </source>
</evidence>
<dbReference type="InterPro" id="IPR011335">
    <property type="entry name" value="Restrct_endonuc-II-like"/>
</dbReference>
<dbReference type="Proteomes" id="UP000632222">
    <property type="component" value="Unassembled WGS sequence"/>
</dbReference>
<proteinExistence type="inferred from homology"/>
<dbReference type="InterPro" id="IPR011856">
    <property type="entry name" value="tRNA_endonuc-like_dom_sf"/>
</dbReference>
<dbReference type="InterPro" id="IPR003509">
    <property type="entry name" value="UPF0102_YraN-like"/>
</dbReference>
<comment type="caution">
    <text evidence="3">The sequence shown here is derived from an EMBL/GenBank/DDBJ whole genome shotgun (WGS) entry which is preliminary data.</text>
</comment>
<evidence type="ECO:0000256" key="1">
    <source>
        <dbReference type="ARBA" id="ARBA00006738"/>
    </source>
</evidence>
<organism evidence="3 4">
    <name type="scientific">Deinococcus roseus</name>
    <dbReference type="NCBI Taxonomy" id="392414"/>
    <lineage>
        <taxon>Bacteria</taxon>
        <taxon>Thermotogati</taxon>
        <taxon>Deinococcota</taxon>
        <taxon>Deinococci</taxon>
        <taxon>Deinococcales</taxon>
        <taxon>Deinococcaceae</taxon>
        <taxon>Deinococcus</taxon>
    </lineage>
</organism>
<keyword evidence="4" id="KW-1185">Reference proteome</keyword>
<protein>
    <recommendedName>
        <fullName evidence="2">UPF0102 protein GCM10008938_40340</fullName>
    </recommendedName>
</protein>
<evidence type="ECO:0000313" key="4">
    <source>
        <dbReference type="Proteomes" id="UP000632222"/>
    </source>
</evidence>
<sequence length="115" mass="13388">MKGSEAEDRALQHLLSEGHVLLERNFRIRGGEIDLITRDPLGMVVFTEVRHRSSTLYGHPLETITPRKMKLLWRTALRYLKRDDVACRFDAITITGEVQSGMLKHEEHIVLDWEH</sequence>
<dbReference type="PANTHER" id="PTHR34039:SF1">
    <property type="entry name" value="UPF0102 PROTEIN YRAN"/>
    <property type="match status" value="1"/>
</dbReference>
<dbReference type="PANTHER" id="PTHR34039">
    <property type="entry name" value="UPF0102 PROTEIN YRAN"/>
    <property type="match status" value="1"/>
</dbReference>
<dbReference type="SUPFAM" id="SSF52980">
    <property type="entry name" value="Restriction endonuclease-like"/>
    <property type="match status" value="1"/>
</dbReference>
<dbReference type="Gene3D" id="3.40.1350.10">
    <property type="match status" value="1"/>
</dbReference>
<dbReference type="NCBIfam" id="NF009150">
    <property type="entry name" value="PRK12497.1-3"/>
    <property type="match status" value="1"/>
</dbReference>